<name>A0AAD6NIQ6_DREDA</name>
<organism evidence="1 2">
    <name type="scientific">Drechslerella dactyloides</name>
    <name type="common">Nematode-trapping fungus</name>
    <name type="synonym">Arthrobotrys dactyloides</name>
    <dbReference type="NCBI Taxonomy" id="74499"/>
    <lineage>
        <taxon>Eukaryota</taxon>
        <taxon>Fungi</taxon>
        <taxon>Dikarya</taxon>
        <taxon>Ascomycota</taxon>
        <taxon>Pezizomycotina</taxon>
        <taxon>Orbiliomycetes</taxon>
        <taxon>Orbiliales</taxon>
        <taxon>Orbiliaceae</taxon>
        <taxon>Drechslerella</taxon>
    </lineage>
</organism>
<gene>
    <name evidence="1" type="ORF">Dda_7075</name>
</gene>
<dbReference type="AlphaFoldDB" id="A0AAD6NIQ6"/>
<dbReference type="Proteomes" id="UP001221413">
    <property type="component" value="Unassembled WGS sequence"/>
</dbReference>
<accession>A0AAD6NIQ6</accession>
<evidence type="ECO:0000313" key="2">
    <source>
        <dbReference type="Proteomes" id="UP001221413"/>
    </source>
</evidence>
<comment type="caution">
    <text evidence="1">The sequence shown here is derived from an EMBL/GenBank/DDBJ whole genome shotgun (WGS) entry which is preliminary data.</text>
</comment>
<evidence type="ECO:0000313" key="1">
    <source>
        <dbReference type="EMBL" id="KAJ6258158.1"/>
    </source>
</evidence>
<sequence length="113" mass="11906">MEAASQWSSESSHMLIAPFFVDATAILRSALHSVLGTEHVGICSHHAPSYGCSQGNFIGDTEKPGDGMAGRLGLGADFIDNFNLFIEPSSYEIPPPSPLAEILIKETDGMGAA</sequence>
<proteinExistence type="predicted"/>
<keyword evidence="2" id="KW-1185">Reference proteome</keyword>
<protein>
    <submittedName>
        <fullName evidence="1">Uncharacterized protein</fullName>
    </submittedName>
</protein>
<dbReference type="EMBL" id="JAQGDS010000009">
    <property type="protein sequence ID" value="KAJ6258158.1"/>
    <property type="molecule type" value="Genomic_DNA"/>
</dbReference>
<reference evidence="1" key="1">
    <citation type="submission" date="2023-01" db="EMBL/GenBank/DDBJ databases">
        <title>The chitinases involved in constricting ring structure development in the nematode-trapping fungus Drechslerella dactyloides.</title>
        <authorList>
            <person name="Wang R."/>
            <person name="Zhang L."/>
            <person name="Tang P."/>
            <person name="Li S."/>
            <person name="Liang L."/>
        </authorList>
    </citation>
    <scope>NUCLEOTIDE SEQUENCE</scope>
    <source>
        <strain evidence="1">YMF1.00031</strain>
    </source>
</reference>